<dbReference type="Proteomes" id="UP000277928">
    <property type="component" value="Unassembled WGS sequence"/>
</dbReference>
<gene>
    <name evidence="1" type="ORF">NLS_LOCUS3223</name>
</gene>
<evidence type="ECO:0000313" key="2">
    <source>
        <dbReference type="Proteomes" id="UP000277928"/>
    </source>
</evidence>
<evidence type="ECO:0000313" key="1">
    <source>
        <dbReference type="EMBL" id="VDK76259.1"/>
    </source>
</evidence>
<keyword evidence="2" id="KW-1185">Reference proteome</keyword>
<proteinExistence type="predicted"/>
<accession>A0A3P6SZJ4</accession>
<reference evidence="1 2" key="1">
    <citation type="submission" date="2018-08" db="EMBL/GenBank/DDBJ databases">
        <authorList>
            <person name="Laetsch R D."/>
            <person name="Stevens L."/>
            <person name="Kumar S."/>
            <person name="Blaxter L. M."/>
        </authorList>
    </citation>
    <scope>NUCLEOTIDE SEQUENCE [LARGE SCALE GENOMIC DNA]</scope>
</reference>
<dbReference type="OrthoDB" id="5821209at2759"/>
<protein>
    <submittedName>
        <fullName evidence="1">Uncharacterized protein</fullName>
    </submittedName>
</protein>
<dbReference type="AlphaFoldDB" id="A0A3P6SZJ4"/>
<dbReference type="EMBL" id="UYRX01000169">
    <property type="protein sequence ID" value="VDK76259.1"/>
    <property type="molecule type" value="Genomic_DNA"/>
</dbReference>
<dbReference type="OMA" id="NDYYAMY"/>
<organism evidence="1 2">
    <name type="scientific">Litomosoides sigmodontis</name>
    <name type="common">Filarial nematode worm</name>
    <dbReference type="NCBI Taxonomy" id="42156"/>
    <lineage>
        <taxon>Eukaryota</taxon>
        <taxon>Metazoa</taxon>
        <taxon>Ecdysozoa</taxon>
        <taxon>Nematoda</taxon>
        <taxon>Chromadorea</taxon>
        <taxon>Rhabditida</taxon>
        <taxon>Spirurina</taxon>
        <taxon>Spiruromorpha</taxon>
        <taxon>Filarioidea</taxon>
        <taxon>Onchocercidae</taxon>
        <taxon>Litomosoides</taxon>
    </lineage>
</organism>
<sequence>MAKFVLENNKVPPIQLSSLVRSATEMIKLFERIATQEPNVPYDKQITRRKQPMQLLSSAVREAPSARRKSPPIGSNLDIFPNVTRSGNLRRRTRAEDATWGELLFGPHGVLTAVFHILDDRRKITEKIRDRTAASKNGNDNSQTTDASYHQLDLSLLPDFLTDAKPIDFANVFEAFLTGSKGNFDERIFNLPEILGICNRLSCGDIYKAIDEFRKSEFFINFQTALQLIQDPKGWEILGDLISNPDFIAQFIGGAEAKGDRASTGNLFRSIIRAGKSSKNSKEIGPEDGDFGIDFSKMVENSFGSEFRQKKKPVTEELPEIAESIDGIDYYNAVESGTDADGTETIAKPDIDVAVESATNSPLRQITAARVIPDIDLILPQISENIDEIEQTSIIIDVTPIPAKTSSRQTVPTVRGSQHPYVTTTYRLVPVRTPAIRKQATTYTIPMTSRYPRITAIRPTPTTTRNFREYSDYYAMYYDDVRG</sequence>
<name>A0A3P6SZJ4_LITSI</name>